<sequence length="94" mass="10263">MSSVLPRLSLATTSRDCSSRAASTNPILRLGFPVVCLCRASEHDNFPPGMSLNVFSLPHLLLVEPIAAPEFCDKADHSELKVLLTNLLSKKIFI</sequence>
<evidence type="ECO:0000313" key="1">
    <source>
        <dbReference type="EMBL" id="KAJ9074699.1"/>
    </source>
</evidence>
<dbReference type="Proteomes" id="UP001165960">
    <property type="component" value="Unassembled WGS sequence"/>
</dbReference>
<proteinExistence type="predicted"/>
<accession>A0ACC2TJC4</accession>
<organism evidence="1 2">
    <name type="scientific">Entomophthora muscae</name>
    <dbReference type="NCBI Taxonomy" id="34485"/>
    <lineage>
        <taxon>Eukaryota</taxon>
        <taxon>Fungi</taxon>
        <taxon>Fungi incertae sedis</taxon>
        <taxon>Zoopagomycota</taxon>
        <taxon>Entomophthoromycotina</taxon>
        <taxon>Entomophthoromycetes</taxon>
        <taxon>Entomophthorales</taxon>
        <taxon>Entomophthoraceae</taxon>
        <taxon>Entomophthora</taxon>
    </lineage>
</organism>
<gene>
    <name evidence="1" type="ORF">DSO57_1003755</name>
</gene>
<comment type="caution">
    <text evidence="1">The sequence shown here is derived from an EMBL/GenBank/DDBJ whole genome shotgun (WGS) entry which is preliminary data.</text>
</comment>
<reference evidence="1" key="1">
    <citation type="submission" date="2022-04" db="EMBL/GenBank/DDBJ databases">
        <title>Genome of the entomopathogenic fungus Entomophthora muscae.</title>
        <authorList>
            <person name="Elya C."/>
            <person name="Lovett B.R."/>
            <person name="Lee E."/>
            <person name="Macias A.M."/>
            <person name="Hajek A.E."/>
            <person name="De Bivort B.L."/>
            <person name="Kasson M.T."/>
            <person name="De Fine Licht H.H."/>
            <person name="Stajich J.E."/>
        </authorList>
    </citation>
    <scope>NUCLEOTIDE SEQUENCE</scope>
    <source>
        <strain evidence="1">Berkeley</strain>
    </source>
</reference>
<dbReference type="EMBL" id="QTSX02002849">
    <property type="protein sequence ID" value="KAJ9074699.1"/>
    <property type="molecule type" value="Genomic_DNA"/>
</dbReference>
<evidence type="ECO:0000313" key="2">
    <source>
        <dbReference type="Proteomes" id="UP001165960"/>
    </source>
</evidence>
<keyword evidence="2" id="KW-1185">Reference proteome</keyword>
<name>A0ACC2TJC4_9FUNG</name>
<protein>
    <submittedName>
        <fullName evidence="1">Uncharacterized protein</fullName>
    </submittedName>
</protein>